<evidence type="ECO:0000313" key="2">
    <source>
        <dbReference type="Proteomes" id="UP000030655"/>
    </source>
</evidence>
<dbReference type="HOGENOM" id="CLU_1959037_0_0_1"/>
<dbReference type="OrthoDB" id="10286895at2759"/>
<dbReference type="AlphaFoldDB" id="A0A059F265"/>
<dbReference type="EMBL" id="KK365148">
    <property type="protein sequence ID" value="KCZ81202.1"/>
    <property type="molecule type" value="Genomic_DNA"/>
</dbReference>
<accession>A0A059F265</accession>
<dbReference type="Proteomes" id="UP000030655">
    <property type="component" value="Unassembled WGS sequence"/>
</dbReference>
<keyword evidence="2" id="KW-1185">Reference proteome</keyword>
<proteinExistence type="predicted"/>
<gene>
    <name evidence="1" type="ORF">H312_01412</name>
</gene>
<reference evidence="1 2" key="2">
    <citation type="submission" date="2014-03" db="EMBL/GenBank/DDBJ databases">
        <title>The Genome Sequence of Anncaliia algerae insect isolate PRA339.</title>
        <authorList>
            <consortium name="The Broad Institute Genome Sequencing Platform"/>
            <consortium name="The Broad Institute Genome Sequencing Center for Infectious Disease"/>
            <person name="Cuomo C."/>
            <person name="Becnel J."/>
            <person name="Sanscrainte N."/>
            <person name="Walker B."/>
            <person name="Young S.K."/>
            <person name="Zeng Q."/>
            <person name="Gargeya S."/>
            <person name="Fitzgerald M."/>
            <person name="Haas B."/>
            <person name="Abouelleil A."/>
            <person name="Alvarado L."/>
            <person name="Arachchi H.M."/>
            <person name="Berlin A.M."/>
            <person name="Chapman S.B."/>
            <person name="Dewar J."/>
            <person name="Goldberg J."/>
            <person name="Griggs A."/>
            <person name="Gujja S."/>
            <person name="Hansen M."/>
            <person name="Howarth C."/>
            <person name="Imamovic A."/>
            <person name="Larimer J."/>
            <person name="McCowan C."/>
            <person name="Murphy C."/>
            <person name="Neiman D."/>
            <person name="Pearson M."/>
            <person name="Priest M."/>
            <person name="Roberts A."/>
            <person name="Saif S."/>
            <person name="Shea T."/>
            <person name="Sisk P."/>
            <person name="Sykes S."/>
            <person name="Wortman J."/>
            <person name="Nusbaum C."/>
            <person name="Birren B."/>
        </authorList>
    </citation>
    <scope>NUCLEOTIDE SEQUENCE [LARGE SCALE GENOMIC DNA]</scope>
    <source>
        <strain evidence="1 2">PRA339</strain>
    </source>
</reference>
<name>A0A059F265_9MICR</name>
<dbReference type="VEuPathDB" id="MicrosporidiaDB:H312_01412"/>
<protein>
    <submittedName>
        <fullName evidence="1">Uncharacterized protein</fullName>
    </submittedName>
</protein>
<organism evidence="1 2">
    <name type="scientific">Anncaliia algerae PRA339</name>
    <dbReference type="NCBI Taxonomy" id="1288291"/>
    <lineage>
        <taxon>Eukaryota</taxon>
        <taxon>Fungi</taxon>
        <taxon>Fungi incertae sedis</taxon>
        <taxon>Microsporidia</taxon>
        <taxon>Tubulinosematoidea</taxon>
        <taxon>Tubulinosematidae</taxon>
        <taxon>Anncaliia</taxon>
    </lineage>
</organism>
<evidence type="ECO:0000313" key="1">
    <source>
        <dbReference type="EMBL" id="KCZ81202.1"/>
    </source>
</evidence>
<sequence>MICLFIFLSRIFSFEVSLNLESKDGYFTAIIIPQTRKIVREVEIMVESSMDLFESSTNIFKKSCQFVKEIENRQDKYASYKVIIPSNIPSNKYIVLVVYCGNQYVYAPPLYKNDDGEIVEVKNFNDKK</sequence>
<reference evidence="2" key="1">
    <citation type="submission" date="2013-02" db="EMBL/GenBank/DDBJ databases">
        <authorList>
            <consortium name="The Broad Institute Genome Sequencing Platform"/>
            <person name="Cuomo C."/>
            <person name="Becnel J."/>
            <person name="Sanscrainte N."/>
            <person name="Walker B."/>
            <person name="Young S.K."/>
            <person name="Zeng Q."/>
            <person name="Gargeya S."/>
            <person name="Fitzgerald M."/>
            <person name="Haas B."/>
            <person name="Abouelleil A."/>
            <person name="Alvarado L."/>
            <person name="Arachchi H.M."/>
            <person name="Berlin A.M."/>
            <person name="Chapman S.B."/>
            <person name="Dewar J."/>
            <person name="Goldberg J."/>
            <person name="Griggs A."/>
            <person name="Gujja S."/>
            <person name="Hansen M."/>
            <person name="Howarth C."/>
            <person name="Imamovic A."/>
            <person name="Larimer J."/>
            <person name="McCowan C."/>
            <person name="Murphy C."/>
            <person name="Neiman D."/>
            <person name="Pearson M."/>
            <person name="Priest M."/>
            <person name="Roberts A."/>
            <person name="Saif S."/>
            <person name="Shea T."/>
            <person name="Sisk P."/>
            <person name="Sykes S."/>
            <person name="Wortman J."/>
            <person name="Nusbaum C."/>
            <person name="Birren B."/>
        </authorList>
    </citation>
    <scope>NUCLEOTIDE SEQUENCE [LARGE SCALE GENOMIC DNA]</scope>
    <source>
        <strain evidence="2">PRA339</strain>
    </source>
</reference>